<protein>
    <submittedName>
        <fullName evidence="2">Glutathione synthase/ribosomal protein S6 modification enzyme</fullName>
    </submittedName>
</protein>
<dbReference type="Proteomes" id="UP000063718">
    <property type="component" value="Unassembled WGS sequence"/>
</dbReference>
<feature type="region of interest" description="Disordered" evidence="1">
    <location>
        <begin position="1"/>
        <end position="34"/>
    </location>
</feature>
<dbReference type="AlphaFoldDB" id="A0A0S6U8U2"/>
<proteinExistence type="predicted"/>
<reference evidence="2" key="1">
    <citation type="journal article" date="2014" name="Gene">
        <title>Genome-guided analysis of transformation efficiency and carbon dioxide assimilation by Moorella thermoacetica Y72.</title>
        <authorList>
            <person name="Tsukahara K."/>
            <person name="Kita A."/>
            <person name="Nakashimada Y."/>
            <person name="Hoshino T."/>
            <person name="Murakami K."/>
        </authorList>
    </citation>
    <scope>NUCLEOTIDE SEQUENCE [LARGE SCALE GENOMIC DNA]</scope>
    <source>
        <strain evidence="2">Y72</strain>
    </source>
</reference>
<gene>
    <name evidence="2" type="ORF">MTY_0759</name>
</gene>
<name>A0A0S6U8U2_NEOTH</name>
<evidence type="ECO:0000256" key="1">
    <source>
        <dbReference type="SAM" id="MobiDB-lite"/>
    </source>
</evidence>
<dbReference type="EMBL" id="DF238840">
    <property type="protein sequence ID" value="GAF25426.1"/>
    <property type="molecule type" value="Genomic_DNA"/>
</dbReference>
<accession>A0A0S6U8U2</accession>
<sequence>MLFSGGGPVPGRKKARGEEKSKDNPAAWQNSESEEDLALEFMDALLDRCCREDGKPV</sequence>
<organism evidence="2">
    <name type="scientific">Moorella thermoacetica Y72</name>
    <dbReference type="NCBI Taxonomy" id="1325331"/>
    <lineage>
        <taxon>Bacteria</taxon>
        <taxon>Bacillati</taxon>
        <taxon>Bacillota</taxon>
        <taxon>Clostridia</taxon>
        <taxon>Neomoorellales</taxon>
        <taxon>Neomoorellaceae</taxon>
        <taxon>Neomoorella</taxon>
    </lineage>
</organism>
<evidence type="ECO:0000313" key="2">
    <source>
        <dbReference type="EMBL" id="GAF25426.1"/>
    </source>
</evidence>